<proteinExistence type="predicted"/>
<organism evidence="3 4">
    <name type="scientific">Streptomyces ossamyceticus</name>
    <dbReference type="NCBI Taxonomy" id="249581"/>
    <lineage>
        <taxon>Bacteria</taxon>
        <taxon>Bacillati</taxon>
        <taxon>Actinomycetota</taxon>
        <taxon>Actinomycetes</taxon>
        <taxon>Kitasatosporales</taxon>
        <taxon>Streptomycetaceae</taxon>
        <taxon>Streptomyces</taxon>
    </lineage>
</organism>
<protein>
    <recommendedName>
        <fullName evidence="2">AMIN-like domain-containing protein</fullName>
    </recommendedName>
</protein>
<feature type="chain" id="PRO_5046908107" description="AMIN-like domain-containing protein" evidence="1">
    <location>
        <begin position="28"/>
        <end position="189"/>
    </location>
</feature>
<name>A0ABV2V716_9ACTN</name>
<sequence>MTRSRTVCVTAALVTAALGVAAVPSVAAPAAAPRAATACPTGWGSLTKTDWSSTAGEYITNARTGRHDCYDRFVVDVPGASADQLGYTVQYVDRFIQDPTGETIPVTGGAILEVVVRAPAYDSGAPTYPGKVGKPLPGVNLTGYRTFRDAKFGGSFEGQTQFGLGVRARLPFRVLQLDGHLVVDVAHTW</sequence>
<accession>A0ABV2V716</accession>
<comment type="caution">
    <text evidence="3">The sequence shown here is derived from an EMBL/GenBank/DDBJ whole genome shotgun (WGS) entry which is preliminary data.</text>
</comment>
<feature type="domain" description="AMIN-like" evidence="2">
    <location>
        <begin position="58"/>
        <end position="187"/>
    </location>
</feature>
<evidence type="ECO:0000256" key="1">
    <source>
        <dbReference type="SAM" id="SignalP"/>
    </source>
</evidence>
<dbReference type="RefSeq" id="WP_055521070.1">
    <property type="nucleotide sequence ID" value="NZ_JBEGHN010000034.1"/>
</dbReference>
<gene>
    <name evidence="3" type="ORF">ABZZ21_31980</name>
</gene>
<reference evidence="3 4" key="1">
    <citation type="submission" date="2024-06" db="EMBL/GenBank/DDBJ databases">
        <title>The Natural Products Discovery Center: Release of the First 8490 Sequenced Strains for Exploring Actinobacteria Biosynthetic Diversity.</title>
        <authorList>
            <person name="Kalkreuter E."/>
            <person name="Kautsar S.A."/>
            <person name="Yang D."/>
            <person name="Bader C.D."/>
            <person name="Teijaro C.N."/>
            <person name="Fluegel L."/>
            <person name="Davis C.M."/>
            <person name="Simpson J.R."/>
            <person name="Lauterbach L."/>
            <person name="Steele A.D."/>
            <person name="Gui C."/>
            <person name="Meng S."/>
            <person name="Li G."/>
            <person name="Viehrig K."/>
            <person name="Ye F."/>
            <person name="Su P."/>
            <person name="Kiefer A.F."/>
            <person name="Nichols A."/>
            <person name="Cepeda A.J."/>
            <person name="Yan W."/>
            <person name="Fan B."/>
            <person name="Jiang Y."/>
            <person name="Adhikari A."/>
            <person name="Zheng C.-J."/>
            <person name="Schuster L."/>
            <person name="Cowan T.M."/>
            <person name="Smanski M.J."/>
            <person name="Chevrette M.G."/>
            <person name="De Carvalho L.P.S."/>
            <person name="Shen B."/>
        </authorList>
    </citation>
    <scope>NUCLEOTIDE SEQUENCE [LARGE SCALE GENOMIC DNA]</scope>
    <source>
        <strain evidence="3 4">NPDC006434</strain>
    </source>
</reference>
<dbReference type="Proteomes" id="UP001550210">
    <property type="component" value="Unassembled WGS sequence"/>
</dbReference>
<evidence type="ECO:0000313" key="4">
    <source>
        <dbReference type="Proteomes" id="UP001550210"/>
    </source>
</evidence>
<evidence type="ECO:0000313" key="3">
    <source>
        <dbReference type="EMBL" id="MET9849085.1"/>
    </source>
</evidence>
<evidence type="ECO:0000259" key="2">
    <source>
        <dbReference type="Pfam" id="PF24837"/>
    </source>
</evidence>
<dbReference type="EMBL" id="JBEXPZ010000048">
    <property type="protein sequence ID" value="MET9849085.1"/>
    <property type="molecule type" value="Genomic_DNA"/>
</dbReference>
<dbReference type="Pfam" id="PF24837">
    <property type="entry name" value="AMIN-like"/>
    <property type="match status" value="1"/>
</dbReference>
<keyword evidence="4" id="KW-1185">Reference proteome</keyword>
<feature type="signal peptide" evidence="1">
    <location>
        <begin position="1"/>
        <end position="27"/>
    </location>
</feature>
<dbReference type="InterPro" id="IPR056303">
    <property type="entry name" value="AMIN-like"/>
</dbReference>
<keyword evidence="1" id="KW-0732">Signal</keyword>